<accession>A0A6J6E170</accession>
<protein>
    <submittedName>
        <fullName evidence="1">Unannotated protein</fullName>
    </submittedName>
</protein>
<reference evidence="1" key="1">
    <citation type="submission" date="2020-05" db="EMBL/GenBank/DDBJ databases">
        <authorList>
            <person name="Chiriac C."/>
            <person name="Salcher M."/>
            <person name="Ghai R."/>
            <person name="Kavagutti S V."/>
        </authorList>
    </citation>
    <scope>NUCLEOTIDE SEQUENCE</scope>
</reference>
<sequence length="66" mass="6965">MVFLSDAATIDSPTMPLQVIMMAEKTVSRPNVAAPPSEDNMIATIKPTSITVTAKARIKAPIALPT</sequence>
<dbReference type="AlphaFoldDB" id="A0A6J6E170"/>
<gene>
    <name evidence="1" type="ORF">UFOPK1726_00225</name>
</gene>
<organism evidence="1">
    <name type="scientific">freshwater metagenome</name>
    <dbReference type="NCBI Taxonomy" id="449393"/>
    <lineage>
        <taxon>unclassified sequences</taxon>
        <taxon>metagenomes</taxon>
        <taxon>ecological metagenomes</taxon>
    </lineage>
</organism>
<evidence type="ECO:0000313" key="1">
    <source>
        <dbReference type="EMBL" id="CAB4570122.1"/>
    </source>
</evidence>
<dbReference type="EMBL" id="CAEZTT010000013">
    <property type="protein sequence ID" value="CAB4570122.1"/>
    <property type="molecule type" value="Genomic_DNA"/>
</dbReference>
<proteinExistence type="predicted"/>
<name>A0A6J6E170_9ZZZZ</name>